<dbReference type="InterPro" id="IPR000477">
    <property type="entry name" value="RT_dom"/>
</dbReference>
<evidence type="ECO:0000259" key="1">
    <source>
        <dbReference type="PROSITE" id="PS50878"/>
    </source>
</evidence>
<comment type="caution">
    <text evidence="2">The sequence shown here is derived from an EMBL/GenBank/DDBJ whole genome shotgun (WGS) entry which is preliminary data.</text>
</comment>
<dbReference type="Pfam" id="PF00078">
    <property type="entry name" value="RVT_1"/>
    <property type="match status" value="1"/>
</dbReference>
<keyword evidence="3" id="KW-1185">Reference proteome</keyword>
<dbReference type="Proteomes" id="UP000225706">
    <property type="component" value="Unassembled WGS sequence"/>
</dbReference>
<evidence type="ECO:0000313" key="2">
    <source>
        <dbReference type="EMBL" id="PFX11947.1"/>
    </source>
</evidence>
<dbReference type="EMBL" id="LSMT01001716">
    <property type="protein sequence ID" value="PFX11947.1"/>
    <property type="molecule type" value="Genomic_DNA"/>
</dbReference>
<gene>
    <name evidence="2" type="primary">Pol</name>
    <name evidence="2" type="ORF">AWC38_SpisGene24170</name>
</gene>
<dbReference type="OrthoDB" id="5969434at2759"/>
<dbReference type="AlphaFoldDB" id="A0A2B4R6F3"/>
<dbReference type="CDD" id="cd01650">
    <property type="entry name" value="RT_nLTR_like"/>
    <property type="match status" value="1"/>
</dbReference>
<accession>A0A2B4R6F3</accession>
<organism evidence="2 3">
    <name type="scientific">Stylophora pistillata</name>
    <name type="common">Smooth cauliflower coral</name>
    <dbReference type="NCBI Taxonomy" id="50429"/>
    <lineage>
        <taxon>Eukaryota</taxon>
        <taxon>Metazoa</taxon>
        <taxon>Cnidaria</taxon>
        <taxon>Anthozoa</taxon>
        <taxon>Hexacorallia</taxon>
        <taxon>Scleractinia</taxon>
        <taxon>Astrocoeniina</taxon>
        <taxon>Pocilloporidae</taxon>
        <taxon>Stylophora</taxon>
    </lineage>
</organism>
<sequence>MNLCVEIQSTPDTGNSRGMFDGIKKAIGTYTVQVLTTQNINWLPIMFELDEPPSKEDLSKAISHISPGKAPGLDGIPAEVFKCSGNQLFDNLHQLIYKCWEEGYVPQEMMDSIISTLYKNKGDRNHRNNYRGISLLCIAGKLFARVAFYRLQNIAERVYAESQCGFRSNRLTVDMIFSLRQLQEKCKEQQQPLYIAFIDLTKAFDLVSRDGLFKILPLLGYPPKLLSLIKSLHDGSRGTVQYDENRFESFDINSGVKQGCVLAPTLFNIFLSVLLNHAFKSSEEGILIRSRSDGKLFNPTRLRAKTKVRKVAIRDLLFADDVALVAHSAEKLQLLLNQFSDAFSQPATQPVSQQSVSSYLATQLPVGHHVG</sequence>
<dbReference type="PANTHER" id="PTHR19446">
    <property type="entry name" value="REVERSE TRANSCRIPTASES"/>
    <property type="match status" value="1"/>
</dbReference>
<feature type="domain" description="Reverse transcriptase" evidence="1">
    <location>
        <begin position="98"/>
        <end position="364"/>
    </location>
</feature>
<dbReference type="PROSITE" id="PS50878">
    <property type="entry name" value="RT_POL"/>
    <property type="match status" value="1"/>
</dbReference>
<protein>
    <submittedName>
        <fullName evidence="2">LINE-1 retrotransposable element ORF2 protein</fullName>
    </submittedName>
</protein>
<name>A0A2B4R6F3_STYPI</name>
<dbReference type="InterPro" id="IPR043502">
    <property type="entry name" value="DNA/RNA_pol_sf"/>
</dbReference>
<reference evidence="3" key="1">
    <citation type="journal article" date="2017" name="bioRxiv">
        <title>Comparative analysis of the genomes of Stylophora pistillata and Acropora digitifera provides evidence for extensive differences between species of corals.</title>
        <authorList>
            <person name="Voolstra C.R."/>
            <person name="Li Y."/>
            <person name="Liew Y.J."/>
            <person name="Baumgarten S."/>
            <person name="Zoccola D."/>
            <person name="Flot J.-F."/>
            <person name="Tambutte S."/>
            <person name="Allemand D."/>
            <person name="Aranda M."/>
        </authorList>
    </citation>
    <scope>NUCLEOTIDE SEQUENCE [LARGE SCALE GENOMIC DNA]</scope>
</reference>
<evidence type="ECO:0000313" key="3">
    <source>
        <dbReference type="Proteomes" id="UP000225706"/>
    </source>
</evidence>
<dbReference type="SUPFAM" id="SSF56672">
    <property type="entry name" value="DNA/RNA polymerases"/>
    <property type="match status" value="1"/>
</dbReference>
<proteinExistence type="predicted"/>